<feature type="active site" evidence="14">
    <location>
        <position position="405"/>
    </location>
</feature>
<comment type="caution">
    <text evidence="17">The sequence shown here is derived from an EMBL/GenBank/DDBJ whole genome shotgun (WGS) entry which is preliminary data.</text>
</comment>
<feature type="binding site" evidence="14">
    <location>
        <position position="408"/>
    </location>
    <ligand>
        <name>Zn(2+)</name>
        <dbReference type="ChEBI" id="CHEBI:29105"/>
        <note>catalytic</note>
    </ligand>
</feature>
<evidence type="ECO:0000256" key="14">
    <source>
        <dbReference type="HAMAP-Rule" id="MF_01458"/>
    </source>
</evidence>
<keyword evidence="5 14" id="KW-0479">Metal-binding</keyword>
<dbReference type="SUPFAM" id="SSF140990">
    <property type="entry name" value="FtsH protease domain-like"/>
    <property type="match status" value="1"/>
</dbReference>
<name>K1XYN1_9BACT</name>
<feature type="transmembrane region" description="Helical" evidence="14">
    <location>
        <begin position="92"/>
        <end position="111"/>
    </location>
</feature>
<comment type="function">
    <text evidence="14">Acts as a processive, ATP-dependent zinc metallopeptidase for both cytoplasmic and membrane proteins. Plays a role in the quality control of integral membrane proteins.</text>
</comment>
<dbReference type="GO" id="GO:0005524">
    <property type="term" value="F:ATP binding"/>
    <property type="evidence" value="ECO:0007669"/>
    <property type="project" value="UniProtKB-UniRule"/>
</dbReference>
<dbReference type="AlphaFoldDB" id="K1XYN1"/>
<comment type="similarity">
    <text evidence="2 14">In the C-terminal section; belongs to the peptidase M41 family.</text>
</comment>
<dbReference type="GO" id="GO:0008270">
    <property type="term" value="F:zinc ion binding"/>
    <property type="evidence" value="ECO:0007669"/>
    <property type="project" value="UniProtKB-UniRule"/>
</dbReference>
<evidence type="ECO:0000256" key="11">
    <source>
        <dbReference type="ARBA" id="ARBA00023049"/>
    </source>
</evidence>
<dbReference type="PROSITE" id="PS00674">
    <property type="entry name" value="AAA"/>
    <property type="match status" value="1"/>
</dbReference>
<dbReference type="EMBL" id="AMFJ01034161">
    <property type="protein sequence ID" value="EKD30081.1"/>
    <property type="molecule type" value="Genomic_DNA"/>
</dbReference>
<keyword evidence="12 14" id="KW-0472">Membrane</keyword>
<dbReference type="GO" id="GO:0030163">
    <property type="term" value="P:protein catabolic process"/>
    <property type="evidence" value="ECO:0007669"/>
    <property type="project" value="UniProtKB-UniRule"/>
</dbReference>
<reference evidence="17" key="1">
    <citation type="journal article" date="2012" name="Science">
        <title>Fermentation, hydrogen, and sulfur metabolism in multiple uncultivated bacterial phyla.</title>
        <authorList>
            <person name="Wrighton K.C."/>
            <person name="Thomas B.C."/>
            <person name="Sharon I."/>
            <person name="Miller C.S."/>
            <person name="Castelle C.J."/>
            <person name="VerBerkmoes N.C."/>
            <person name="Wilkins M.J."/>
            <person name="Hettich R.L."/>
            <person name="Lipton M.S."/>
            <person name="Williams K.H."/>
            <person name="Long P.E."/>
            <person name="Banfield J.F."/>
        </authorList>
    </citation>
    <scope>NUCLEOTIDE SEQUENCE [LARGE SCALE GENOMIC DNA]</scope>
</reference>
<dbReference type="PANTHER" id="PTHR23076">
    <property type="entry name" value="METALLOPROTEASE M41 FTSH"/>
    <property type="match status" value="1"/>
</dbReference>
<evidence type="ECO:0000256" key="6">
    <source>
        <dbReference type="ARBA" id="ARBA00022741"/>
    </source>
</evidence>
<feature type="binding site" evidence="14">
    <location>
        <position position="482"/>
    </location>
    <ligand>
        <name>Zn(2+)</name>
        <dbReference type="ChEBI" id="CHEBI:29105"/>
        <note>catalytic</note>
    </ligand>
</feature>
<gene>
    <name evidence="14" type="primary">ftsH</name>
    <name evidence="17" type="ORF">ACD_78C00161G0001</name>
</gene>
<organism evidence="17">
    <name type="scientific">uncultured bacterium</name>
    <name type="common">gcode 4</name>
    <dbReference type="NCBI Taxonomy" id="1234023"/>
    <lineage>
        <taxon>Bacteria</taxon>
        <taxon>environmental samples</taxon>
    </lineage>
</organism>
<evidence type="ECO:0000256" key="9">
    <source>
        <dbReference type="ARBA" id="ARBA00022840"/>
    </source>
</evidence>
<dbReference type="PANTHER" id="PTHR23076:SF113">
    <property type="entry name" value="ATP-DEPENDENT ZINC METALLOPROTEASE FTSH 1, CHLOROPLASTIC-RELATED"/>
    <property type="match status" value="1"/>
</dbReference>
<evidence type="ECO:0000256" key="7">
    <source>
        <dbReference type="ARBA" id="ARBA00022801"/>
    </source>
</evidence>
<comment type="caution">
    <text evidence="14">Lacks conserved residue(s) required for the propagation of feature annotation.</text>
</comment>
<evidence type="ECO:0000256" key="2">
    <source>
        <dbReference type="ARBA" id="ARBA00010044"/>
    </source>
</evidence>
<dbReference type="GO" id="GO:0005886">
    <property type="term" value="C:plasma membrane"/>
    <property type="evidence" value="ECO:0007669"/>
    <property type="project" value="UniProtKB-SubCell"/>
</dbReference>
<protein>
    <recommendedName>
        <fullName evidence="14">ATP-dependent zinc metalloprotease FtsH</fullName>
        <ecNumber evidence="14">3.4.24.-</ecNumber>
    </recommendedName>
</protein>
<dbReference type="InterPro" id="IPR027417">
    <property type="entry name" value="P-loop_NTPase"/>
</dbReference>
<keyword evidence="9 14" id="KW-0067">ATP-binding</keyword>
<dbReference type="GO" id="GO:0006508">
    <property type="term" value="P:proteolysis"/>
    <property type="evidence" value="ECO:0007669"/>
    <property type="project" value="UniProtKB-KW"/>
</dbReference>
<comment type="similarity">
    <text evidence="15">Belongs to the AAA ATPase family.</text>
</comment>
<dbReference type="NCBIfam" id="TIGR01241">
    <property type="entry name" value="FtsH_fam"/>
    <property type="match status" value="1"/>
</dbReference>
<dbReference type="EC" id="3.4.24.-" evidence="14"/>
<dbReference type="Gene3D" id="1.20.58.760">
    <property type="entry name" value="Peptidase M41"/>
    <property type="match status" value="1"/>
</dbReference>
<dbReference type="InterPro" id="IPR041569">
    <property type="entry name" value="AAA_lid_3"/>
</dbReference>
<comment type="cofactor">
    <cofactor evidence="14">
        <name>Zn(2+)</name>
        <dbReference type="ChEBI" id="CHEBI:29105"/>
    </cofactor>
    <text evidence="14">Binds 1 zinc ion per subunit.</text>
</comment>
<evidence type="ECO:0000256" key="12">
    <source>
        <dbReference type="ARBA" id="ARBA00023136"/>
    </source>
</evidence>
<keyword evidence="6 14" id="KW-0547">Nucleotide-binding</keyword>
<dbReference type="GO" id="GO:0016887">
    <property type="term" value="F:ATP hydrolysis activity"/>
    <property type="evidence" value="ECO:0007669"/>
    <property type="project" value="UniProtKB-UniRule"/>
</dbReference>
<dbReference type="Pfam" id="PF01434">
    <property type="entry name" value="Peptidase_M41"/>
    <property type="match status" value="1"/>
</dbReference>
<dbReference type="GO" id="GO:0004222">
    <property type="term" value="F:metalloendopeptidase activity"/>
    <property type="evidence" value="ECO:0007669"/>
    <property type="project" value="InterPro"/>
</dbReference>
<accession>K1XYN1</accession>
<keyword evidence="3 14" id="KW-0645">Protease</keyword>
<dbReference type="SMART" id="SM00382">
    <property type="entry name" value="AAA"/>
    <property type="match status" value="1"/>
</dbReference>
<dbReference type="Gene3D" id="3.40.50.300">
    <property type="entry name" value="P-loop containing nucleotide triphosphate hydrolases"/>
    <property type="match status" value="1"/>
</dbReference>
<dbReference type="InterPro" id="IPR003959">
    <property type="entry name" value="ATPase_AAA_core"/>
</dbReference>
<dbReference type="GO" id="GO:0004176">
    <property type="term" value="F:ATP-dependent peptidase activity"/>
    <property type="evidence" value="ECO:0007669"/>
    <property type="project" value="InterPro"/>
</dbReference>
<keyword evidence="8 14" id="KW-0862">Zinc</keyword>
<evidence type="ECO:0000256" key="8">
    <source>
        <dbReference type="ARBA" id="ARBA00022833"/>
    </source>
</evidence>
<comment type="similarity">
    <text evidence="13 14">In the central section; belongs to the AAA ATPase family.</text>
</comment>
<evidence type="ECO:0000256" key="10">
    <source>
        <dbReference type="ARBA" id="ARBA00022989"/>
    </source>
</evidence>
<keyword evidence="10 14" id="KW-1133">Transmembrane helix</keyword>
<dbReference type="FunFam" id="1.10.8.60:FF:000001">
    <property type="entry name" value="ATP-dependent zinc metalloprotease FtsH"/>
    <property type="match status" value="1"/>
</dbReference>
<evidence type="ECO:0000256" key="4">
    <source>
        <dbReference type="ARBA" id="ARBA00022692"/>
    </source>
</evidence>
<comment type="subunit">
    <text evidence="14">Homohexamer.</text>
</comment>
<evidence type="ECO:0000256" key="1">
    <source>
        <dbReference type="ARBA" id="ARBA00004370"/>
    </source>
</evidence>
<evidence type="ECO:0000259" key="16">
    <source>
        <dbReference type="SMART" id="SM00382"/>
    </source>
</evidence>
<feature type="domain" description="AAA+ ATPase" evidence="16">
    <location>
        <begin position="174"/>
        <end position="313"/>
    </location>
</feature>
<feature type="binding site" evidence="14">
    <location>
        <position position="404"/>
    </location>
    <ligand>
        <name>Zn(2+)</name>
        <dbReference type="ChEBI" id="CHEBI:29105"/>
        <note>catalytic</note>
    </ligand>
</feature>
<dbReference type="FunFam" id="3.40.50.300:FF:000001">
    <property type="entry name" value="ATP-dependent zinc metalloprotease FtsH"/>
    <property type="match status" value="1"/>
</dbReference>
<dbReference type="InterPro" id="IPR003960">
    <property type="entry name" value="ATPase_AAA_CS"/>
</dbReference>
<keyword evidence="4 14" id="KW-0812">Transmembrane</keyword>
<evidence type="ECO:0000256" key="5">
    <source>
        <dbReference type="ARBA" id="ARBA00022723"/>
    </source>
</evidence>
<dbReference type="FunFam" id="1.20.58.760:FF:000001">
    <property type="entry name" value="ATP-dependent zinc metalloprotease FtsH"/>
    <property type="match status" value="1"/>
</dbReference>
<evidence type="ECO:0000313" key="17">
    <source>
        <dbReference type="EMBL" id="EKD30081.1"/>
    </source>
</evidence>
<dbReference type="CDD" id="cd19501">
    <property type="entry name" value="RecA-like_FtsH"/>
    <property type="match status" value="1"/>
</dbReference>
<dbReference type="Gene3D" id="1.10.8.60">
    <property type="match status" value="1"/>
</dbReference>
<dbReference type="HAMAP" id="MF_01458">
    <property type="entry name" value="FtsH"/>
    <property type="match status" value="1"/>
</dbReference>
<feature type="binding site" evidence="14">
    <location>
        <begin position="182"/>
        <end position="189"/>
    </location>
    <ligand>
        <name>ATP</name>
        <dbReference type="ChEBI" id="CHEBI:30616"/>
    </ligand>
</feature>
<comment type="subcellular location">
    <subcellularLocation>
        <location evidence="14">Cell membrane</location>
        <topology evidence="14">Multi-pass membrane protein</topology>
        <orientation evidence="14">Cytoplasmic side</orientation>
    </subcellularLocation>
    <subcellularLocation>
        <location evidence="1">Membrane</location>
    </subcellularLocation>
</comment>
<keyword evidence="11 14" id="KW-0482">Metalloprotease</keyword>
<evidence type="ECO:0000256" key="15">
    <source>
        <dbReference type="RuleBase" id="RU003651"/>
    </source>
</evidence>
<proteinExistence type="inferred from homology"/>
<evidence type="ECO:0000256" key="3">
    <source>
        <dbReference type="ARBA" id="ARBA00022670"/>
    </source>
</evidence>
<dbReference type="InterPro" id="IPR037219">
    <property type="entry name" value="Peptidase_M41-like"/>
</dbReference>
<dbReference type="InterPro" id="IPR000642">
    <property type="entry name" value="Peptidase_M41"/>
</dbReference>
<keyword evidence="7 14" id="KW-0378">Hydrolase</keyword>
<dbReference type="Pfam" id="PF00004">
    <property type="entry name" value="AAA"/>
    <property type="match status" value="1"/>
</dbReference>
<dbReference type="InterPro" id="IPR003593">
    <property type="entry name" value="AAA+_ATPase"/>
</dbReference>
<dbReference type="SUPFAM" id="SSF52540">
    <property type="entry name" value="P-loop containing nucleoside triphosphate hydrolases"/>
    <property type="match status" value="1"/>
</dbReference>
<evidence type="ECO:0000256" key="13">
    <source>
        <dbReference type="ARBA" id="ARBA00061570"/>
    </source>
</evidence>
<sequence>MINTDVGLNDIQAQYASWMYSELIVQGNSLLAKKKEQKTETGFNNKPITITEVDKIILPPYDGITDLGFNDQKNPTKVSIKDEYWGKLLADAIPSIIGTIIFVVLLVFLFGKMSGGTNGPMAFIKSRARMYDPEKDEKITFKDVAGAEEEKEDLEEVVDFLKNPKKYKDLGAKIPRGILMVGPPGTGKTLLARAVAGESNVPFFSISGSEFVEMFVGVGAARVRDLFKEAKEHAPSIIFIDEVDAIGKKRSPGIGGGHDEREQTLNQILTEMDGFDNETNVIILAATNRADVLDKALLRPGRFDRKVTIRLPHMEDRVKIFEVHAKNKPLGKDVDLRKIASATVGFSGADIGNLLNEAAILAGRENVKFITHEILQKAFEKIALGSTKKSHILTLRERETTAYHEVGHAIVGKMLPNTDPVYKISMIPRGSTGGVTWFLPEKDTTYVSKAKFLDQIAMGYGGRVAEEIFFGKDFITTGASSDIENSTEIARAMVMKYGFDEELGPENFASASLEGNHLGAEGGGKIFSEKTQEKIDEKVRDILKKGYERAKSIILANKDLHEKITQRLLEVEELTQDEFDVFFEGMEGVPVKTVG</sequence>
<dbReference type="InterPro" id="IPR005936">
    <property type="entry name" value="FtsH"/>
</dbReference>
<dbReference type="Pfam" id="PF17862">
    <property type="entry name" value="AAA_lid_3"/>
    <property type="match status" value="1"/>
</dbReference>
<keyword evidence="14" id="KW-1003">Cell membrane</keyword>